<dbReference type="OrthoDB" id="1049391at2759"/>
<dbReference type="PANTHER" id="PTHR31900:SF34">
    <property type="entry name" value="EMB|CAB62440.1-RELATED"/>
    <property type="match status" value="1"/>
</dbReference>
<evidence type="ECO:0000313" key="3">
    <source>
        <dbReference type="Proteomes" id="UP000029120"/>
    </source>
</evidence>
<dbReference type="Proteomes" id="UP000029120">
    <property type="component" value="Chromosome 8"/>
</dbReference>
<dbReference type="AlphaFoldDB" id="A0A087GBW6"/>
<dbReference type="OMA" id="FEWIEYE"/>
<dbReference type="InterPro" id="IPR055411">
    <property type="entry name" value="LRR_FXL15/At3g58940/PEG3-like"/>
</dbReference>
<dbReference type="Pfam" id="PF08387">
    <property type="entry name" value="FBD"/>
    <property type="match status" value="1"/>
</dbReference>
<accession>A0A087GBW6</accession>
<dbReference type="SUPFAM" id="SSF52058">
    <property type="entry name" value="L domain-like"/>
    <property type="match status" value="1"/>
</dbReference>
<evidence type="ECO:0000259" key="1">
    <source>
        <dbReference type="SMART" id="SM00579"/>
    </source>
</evidence>
<keyword evidence="3" id="KW-1185">Reference proteome</keyword>
<sequence>MAEAKIVGEDMISELSVDLLVVILGLIPTKDAVATMILSKRWLSIWTMVSRLEYKDADADTDDEDDDDDDDESKKSVWWLLDKSLQLHEAPIDRLSVKLGTRCPADVDVGKWVAKAVACFVNKLEFKLLWSADPTTLPCSLYSCKSLVELTLSHQITVDVPSSASLPSLIHLDLVCVVYKDEGSLLSLLSSCPVLNLLFVQRRKDDNIKKFTIKVPSLCELWYSNFSLGNDSDTDRCLVLDAPALTSCNISDSSGDSFYSIQDMPSLENAHIDVAACDDTFLASLSSVLSLCLFLCDALLMRCSTINFSRLIKLTISPYGSYGSSDSLNLILLLLGNASKLQQLCVNYQSEPAEDLPGSWNQSNYVPLCLSSQLQIFEWGEYGNQPEEETFLTYIFANSKHLKTAIISLRSDFNLELQELIIEELKYIPRVSTTSQLLFK</sequence>
<organism evidence="2 3">
    <name type="scientific">Arabis alpina</name>
    <name type="common">Alpine rock-cress</name>
    <dbReference type="NCBI Taxonomy" id="50452"/>
    <lineage>
        <taxon>Eukaryota</taxon>
        <taxon>Viridiplantae</taxon>
        <taxon>Streptophyta</taxon>
        <taxon>Embryophyta</taxon>
        <taxon>Tracheophyta</taxon>
        <taxon>Spermatophyta</taxon>
        <taxon>Magnoliopsida</taxon>
        <taxon>eudicotyledons</taxon>
        <taxon>Gunneridae</taxon>
        <taxon>Pentapetalae</taxon>
        <taxon>rosids</taxon>
        <taxon>malvids</taxon>
        <taxon>Brassicales</taxon>
        <taxon>Brassicaceae</taxon>
        <taxon>Arabideae</taxon>
        <taxon>Arabis</taxon>
    </lineage>
</organism>
<dbReference type="PANTHER" id="PTHR31900">
    <property type="entry name" value="F-BOX/RNI SUPERFAMILY PROTEIN-RELATED"/>
    <property type="match status" value="1"/>
</dbReference>
<dbReference type="InterPro" id="IPR001810">
    <property type="entry name" value="F-box_dom"/>
</dbReference>
<dbReference type="SUPFAM" id="SSF81383">
    <property type="entry name" value="F-box domain"/>
    <property type="match status" value="1"/>
</dbReference>
<protein>
    <recommendedName>
        <fullName evidence="1">FBD domain-containing protein</fullName>
    </recommendedName>
</protein>
<gene>
    <name evidence="2" type="ordered locus">AALP_Aa8g373900</name>
</gene>
<reference evidence="3" key="1">
    <citation type="journal article" date="2015" name="Nat. Plants">
        <title>Genome expansion of Arabis alpina linked with retrotransposition and reduced symmetric DNA methylation.</title>
        <authorList>
            <person name="Willing E.M."/>
            <person name="Rawat V."/>
            <person name="Mandakova T."/>
            <person name="Maumus F."/>
            <person name="James G.V."/>
            <person name="Nordstroem K.J."/>
            <person name="Becker C."/>
            <person name="Warthmann N."/>
            <person name="Chica C."/>
            <person name="Szarzynska B."/>
            <person name="Zytnicki M."/>
            <person name="Albani M.C."/>
            <person name="Kiefer C."/>
            <person name="Bergonzi S."/>
            <person name="Castaings L."/>
            <person name="Mateos J.L."/>
            <person name="Berns M.C."/>
            <person name="Bujdoso N."/>
            <person name="Piofczyk T."/>
            <person name="de Lorenzo L."/>
            <person name="Barrero-Sicilia C."/>
            <person name="Mateos I."/>
            <person name="Piednoel M."/>
            <person name="Hagmann J."/>
            <person name="Chen-Min-Tao R."/>
            <person name="Iglesias-Fernandez R."/>
            <person name="Schuster S.C."/>
            <person name="Alonso-Blanco C."/>
            <person name="Roudier F."/>
            <person name="Carbonero P."/>
            <person name="Paz-Ares J."/>
            <person name="Davis S.J."/>
            <person name="Pecinka A."/>
            <person name="Quesneville H."/>
            <person name="Colot V."/>
            <person name="Lysak M.A."/>
            <person name="Weigel D."/>
            <person name="Coupland G."/>
            <person name="Schneeberger K."/>
        </authorList>
    </citation>
    <scope>NUCLEOTIDE SEQUENCE [LARGE SCALE GENOMIC DNA]</scope>
    <source>
        <strain evidence="3">cv. Pajares</strain>
    </source>
</reference>
<dbReference type="Pfam" id="PF24758">
    <property type="entry name" value="LRR_At5g56370"/>
    <property type="match status" value="1"/>
</dbReference>
<dbReference type="InterPro" id="IPR050232">
    <property type="entry name" value="FBL13/AtMIF1-like"/>
</dbReference>
<evidence type="ECO:0000313" key="2">
    <source>
        <dbReference type="EMBL" id="KFK27368.1"/>
    </source>
</evidence>
<dbReference type="EMBL" id="CM002876">
    <property type="protein sequence ID" value="KFK27368.1"/>
    <property type="molecule type" value="Genomic_DNA"/>
</dbReference>
<feature type="domain" description="FBD" evidence="1">
    <location>
        <begin position="368"/>
        <end position="440"/>
    </location>
</feature>
<dbReference type="InterPro" id="IPR006566">
    <property type="entry name" value="FBD"/>
</dbReference>
<dbReference type="InterPro" id="IPR036047">
    <property type="entry name" value="F-box-like_dom_sf"/>
</dbReference>
<dbReference type="Pfam" id="PF00646">
    <property type="entry name" value="F-box"/>
    <property type="match status" value="1"/>
</dbReference>
<proteinExistence type="predicted"/>
<name>A0A087GBW6_ARAAL</name>
<dbReference type="Gramene" id="KFK27368">
    <property type="protein sequence ID" value="KFK27368"/>
    <property type="gene ID" value="AALP_AA8G373900"/>
</dbReference>
<dbReference type="SMART" id="SM00579">
    <property type="entry name" value="FBD"/>
    <property type="match status" value="1"/>
</dbReference>